<dbReference type="PROSITE" id="PS00099">
    <property type="entry name" value="THIOLASE_3"/>
    <property type="match status" value="1"/>
</dbReference>
<evidence type="ECO:0000256" key="6">
    <source>
        <dbReference type="PIRSR" id="PIRSR000429-1"/>
    </source>
</evidence>
<dbReference type="OrthoDB" id="9764892at2"/>
<dbReference type="CDD" id="cd00751">
    <property type="entry name" value="thiolase"/>
    <property type="match status" value="1"/>
</dbReference>
<feature type="active site" description="Acyl-thioester intermediate" evidence="6">
    <location>
        <position position="91"/>
    </location>
</feature>
<dbReference type="EMBL" id="RHHQ01000013">
    <property type="protein sequence ID" value="RNB85901.1"/>
    <property type="molecule type" value="Genomic_DNA"/>
</dbReference>
<dbReference type="PANTHER" id="PTHR43853">
    <property type="entry name" value="3-KETOACYL-COA THIOLASE, PEROXISOMAL"/>
    <property type="match status" value="1"/>
</dbReference>
<dbReference type="GO" id="GO:0003988">
    <property type="term" value="F:acetyl-CoA C-acyltransferase activity"/>
    <property type="evidence" value="ECO:0007669"/>
    <property type="project" value="UniProtKB-EC"/>
</dbReference>
<feature type="active site" description="Proton acceptor" evidence="6">
    <location>
        <position position="348"/>
    </location>
</feature>
<proteinExistence type="inferred from homology"/>
<evidence type="ECO:0000256" key="7">
    <source>
        <dbReference type="RuleBase" id="RU003557"/>
    </source>
</evidence>
<evidence type="ECO:0000256" key="4">
    <source>
        <dbReference type="ARBA" id="ARBA00023315"/>
    </source>
</evidence>
<dbReference type="AlphaFoldDB" id="A0A3M8DEA4"/>
<name>A0A3M8DEA4_9BACL</name>
<comment type="similarity">
    <text evidence="2 7">Belongs to the thiolase-like superfamily. Thiolase family.</text>
</comment>
<evidence type="ECO:0000313" key="11">
    <source>
        <dbReference type="Proteomes" id="UP000271031"/>
    </source>
</evidence>
<dbReference type="GO" id="GO:0006635">
    <property type="term" value="P:fatty acid beta-oxidation"/>
    <property type="evidence" value="ECO:0007669"/>
    <property type="project" value="TreeGrafter"/>
</dbReference>
<feature type="domain" description="Thiolase C-terminal" evidence="9">
    <location>
        <begin position="270"/>
        <end position="390"/>
    </location>
</feature>
<reference evidence="10 11" key="1">
    <citation type="submission" date="2018-10" db="EMBL/GenBank/DDBJ databases">
        <title>Phylogenomics of Brevibacillus.</title>
        <authorList>
            <person name="Dunlap C."/>
        </authorList>
    </citation>
    <scope>NUCLEOTIDE SEQUENCE [LARGE SCALE GENOMIC DNA]</scope>
    <source>
        <strain evidence="10 11">JCM 15716</strain>
    </source>
</reference>
<keyword evidence="4 7" id="KW-0012">Acyltransferase</keyword>
<dbReference type="InterPro" id="IPR020617">
    <property type="entry name" value="Thiolase_C"/>
</dbReference>
<dbReference type="RefSeq" id="WP_122919313.1">
    <property type="nucleotide sequence ID" value="NZ_RHHQ01000013.1"/>
</dbReference>
<dbReference type="Pfam" id="PF00108">
    <property type="entry name" value="Thiolase_N"/>
    <property type="match status" value="1"/>
</dbReference>
<gene>
    <name evidence="10" type="ORF">EDM56_18040</name>
</gene>
<dbReference type="PROSITE" id="PS00098">
    <property type="entry name" value="THIOLASE_1"/>
    <property type="match status" value="1"/>
</dbReference>
<dbReference type="PANTHER" id="PTHR43853:SF21">
    <property type="entry name" value="STEROID 3-KETOACYL-COA THIOLASE"/>
    <property type="match status" value="1"/>
</dbReference>
<accession>A0A3M8DEA4</accession>
<dbReference type="InterPro" id="IPR020613">
    <property type="entry name" value="Thiolase_CS"/>
</dbReference>
<comment type="caution">
    <text evidence="10">The sequence shown here is derived from an EMBL/GenBank/DDBJ whole genome shotgun (WGS) entry which is preliminary data.</text>
</comment>
<protein>
    <recommendedName>
        <fullName evidence="5">acetyl-CoA C-acyltransferase</fullName>
        <ecNumber evidence="5">2.3.1.16</ecNumber>
    </recommendedName>
</protein>
<dbReference type="Proteomes" id="UP000271031">
    <property type="component" value="Unassembled WGS sequence"/>
</dbReference>
<evidence type="ECO:0000256" key="1">
    <source>
        <dbReference type="ARBA" id="ARBA00005189"/>
    </source>
</evidence>
<dbReference type="InterPro" id="IPR050215">
    <property type="entry name" value="Thiolase-like_sf_Thiolase"/>
</dbReference>
<comment type="pathway">
    <text evidence="1">Lipid metabolism.</text>
</comment>
<feature type="active site" description="Proton acceptor" evidence="6">
    <location>
        <position position="378"/>
    </location>
</feature>
<dbReference type="InterPro" id="IPR020615">
    <property type="entry name" value="Thiolase_acyl_enz_int_AS"/>
</dbReference>
<dbReference type="InterPro" id="IPR020616">
    <property type="entry name" value="Thiolase_N"/>
</dbReference>
<evidence type="ECO:0000313" key="10">
    <source>
        <dbReference type="EMBL" id="RNB85901.1"/>
    </source>
</evidence>
<dbReference type="PROSITE" id="PS00737">
    <property type="entry name" value="THIOLASE_2"/>
    <property type="match status" value="1"/>
</dbReference>
<evidence type="ECO:0000259" key="8">
    <source>
        <dbReference type="Pfam" id="PF00108"/>
    </source>
</evidence>
<dbReference type="EC" id="2.3.1.16" evidence="5"/>
<dbReference type="InterPro" id="IPR016039">
    <property type="entry name" value="Thiolase-like"/>
</dbReference>
<keyword evidence="11" id="KW-1185">Reference proteome</keyword>
<dbReference type="NCBIfam" id="TIGR01930">
    <property type="entry name" value="AcCoA-C-Actrans"/>
    <property type="match status" value="1"/>
</dbReference>
<evidence type="ECO:0000256" key="2">
    <source>
        <dbReference type="ARBA" id="ARBA00010982"/>
    </source>
</evidence>
<dbReference type="SUPFAM" id="SSF53901">
    <property type="entry name" value="Thiolase-like"/>
    <property type="match status" value="2"/>
</dbReference>
<evidence type="ECO:0000256" key="3">
    <source>
        <dbReference type="ARBA" id="ARBA00022679"/>
    </source>
</evidence>
<feature type="domain" description="Thiolase N-terminal" evidence="8">
    <location>
        <begin position="5"/>
        <end position="261"/>
    </location>
</feature>
<dbReference type="PIRSF" id="PIRSF000429">
    <property type="entry name" value="Ac-CoA_Ac_transf"/>
    <property type="match status" value="1"/>
</dbReference>
<sequence>MREAVIVAGARTAVGKAKRGSLKDSHPVDYGAAVIQELLRRTPQLDPSQVEDVIIGNAVPEAEQGMNFARLIAMRSGLPTSVAGITINRFCSSGLQSIAYAAHQILAGSSDVVIAGGVESMSLLPMAGHKLAFNPTLMETMPDLYNSMGHTAEAVANRYGVTREDQDAFAVESHRKAAAAIASGKFKDEIVPFPVKNVQVDEQGNVQVKEYLFDTDEGVRPDTSMEGLAKLKPAFHVKGSVTAGNSSQTSDGGAGVIVMEASRAAELGIKPIAKFRSFATGGVDPDVMGIGPVVAIPKALKIAGLTQDDIDLIELNEAFASQAVAVIRELGLNQDIVNVNGGAIALGHPLGCSGAKLTVTMLGELKRRGGKYGLVTMCVGGGMGAAGVFEMID</sequence>
<dbReference type="InterPro" id="IPR020610">
    <property type="entry name" value="Thiolase_AS"/>
</dbReference>
<evidence type="ECO:0000259" key="9">
    <source>
        <dbReference type="Pfam" id="PF02803"/>
    </source>
</evidence>
<evidence type="ECO:0000256" key="5">
    <source>
        <dbReference type="ARBA" id="ARBA00024073"/>
    </source>
</evidence>
<dbReference type="Pfam" id="PF02803">
    <property type="entry name" value="Thiolase_C"/>
    <property type="match status" value="1"/>
</dbReference>
<organism evidence="10 11">
    <name type="scientific">Brevibacillus fluminis</name>
    <dbReference type="NCBI Taxonomy" id="511487"/>
    <lineage>
        <taxon>Bacteria</taxon>
        <taxon>Bacillati</taxon>
        <taxon>Bacillota</taxon>
        <taxon>Bacilli</taxon>
        <taxon>Bacillales</taxon>
        <taxon>Paenibacillaceae</taxon>
        <taxon>Brevibacillus</taxon>
    </lineage>
</organism>
<dbReference type="InterPro" id="IPR002155">
    <property type="entry name" value="Thiolase"/>
</dbReference>
<dbReference type="Gene3D" id="3.40.47.10">
    <property type="match status" value="1"/>
</dbReference>
<dbReference type="FunFam" id="3.40.47.10:FF:000010">
    <property type="entry name" value="Acetyl-CoA acetyltransferase (Thiolase)"/>
    <property type="match status" value="1"/>
</dbReference>
<dbReference type="GO" id="GO:0010124">
    <property type="term" value="P:phenylacetate catabolic process"/>
    <property type="evidence" value="ECO:0007669"/>
    <property type="project" value="TreeGrafter"/>
</dbReference>
<keyword evidence="3 7" id="KW-0808">Transferase</keyword>
<dbReference type="GO" id="GO:0005737">
    <property type="term" value="C:cytoplasm"/>
    <property type="evidence" value="ECO:0007669"/>
    <property type="project" value="UniProtKB-ARBA"/>
</dbReference>